<keyword evidence="3" id="KW-1185">Reference proteome</keyword>
<evidence type="ECO:0000313" key="2">
    <source>
        <dbReference type="EMBL" id="KYM85416.1"/>
    </source>
</evidence>
<sequence>MLVKSTLAARVKRSPDSPTQIFRHNFRIRTSRIIFLDASLEFYIYCVIIVINLNSVRLENNGAWQSGILDLFIFTFYIFYNDTIIFLLEPFHGIFFGKTVLKTNLTSLSSSVFFDFFTFRPRSRISSALAPRTVQCTAIFSLRRIPNERTVYRALENTGCCPTLDSKIVVRITLANTSKSRQSIILATKAYRVLK</sequence>
<dbReference type="AlphaFoldDB" id="A0A195BJQ1"/>
<gene>
    <name evidence="2" type="ORF">ALC53_04659</name>
</gene>
<feature type="transmembrane region" description="Helical" evidence="1">
    <location>
        <begin position="33"/>
        <end position="51"/>
    </location>
</feature>
<name>A0A195BJQ1_9HYME</name>
<proteinExistence type="predicted"/>
<accession>A0A195BJQ1</accession>
<evidence type="ECO:0000256" key="1">
    <source>
        <dbReference type="SAM" id="Phobius"/>
    </source>
</evidence>
<evidence type="ECO:0000313" key="3">
    <source>
        <dbReference type="Proteomes" id="UP000078540"/>
    </source>
</evidence>
<keyword evidence="1" id="KW-0812">Transmembrane</keyword>
<keyword evidence="1" id="KW-1133">Transmembrane helix</keyword>
<dbReference type="Proteomes" id="UP000078540">
    <property type="component" value="Unassembled WGS sequence"/>
</dbReference>
<reference evidence="2 3" key="1">
    <citation type="submission" date="2015-09" db="EMBL/GenBank/DDBJ databases">
        <title>Atta colombica WGS genome.</title>
        <authorList>
            <person name="Nygaard S."/>
            <person name="Hu H."/>
            <person name="Boomsma J."/>
            <person name="Zhang G."/>
        </authorList>
    </citation>
    <scope>NUCLEOTIDE SEQUENCE [LARGE SCALE GENOMIC DNA]</scope>
    <source>
        <strain evidence="2">Treedump-2</strain>
        <tissue evidence="2">Whole body</tissue>
    </source>
</reference>
<dbReference type="EMBL" id="KQ976453">
    <property type="protein sequence ID" value="KYM85416.1"/>
    <property type="molecule type" value="Genomic_DNA"/>
</dbReference>
<protein>
    <submittedName>
        <fullName evidence="2">Uncharacterized protein</fullName>
    </submittedName>
</protein>
<keyword evidence="1" id="KW-0472">Membrane</keyword>
<organism evidence="2 3">
    <name type="scientific">Atta colombica</name>
    <dbReference type="NCBI Taxonomy" id="520822"/>
    <lineage>
        <taxon>Eukaryota</taxon>
        <taxon>Metazoa</taxon>
        <taxon>Ecdysozoa</taxon>
        <taxon>Arthropoda</taxon>
        <taxon>Hexapoda</taxon>
        <taxon>Insecta</taxon>
        <taxon>Pterygota</taxon>
        <taxon>Neoptera</taxon>
        <taxon>Endopterygota</taxon>
        <taxon>Hymenoptera</taxon>
        <taxon>Apocrita</taxon>
        <taxon>Aculeata</taxon>
        <taxon>Formicoidea</taxon>
        <taxon>Formicidae</taxon>
        <taxon>Myrmicinae</taxon>
        <taxon>Atta</taxon>
    </lineage>
</organism>